<evidence type="ECO:0000256" key="5">
    <source>
        <dbReference type="ARBA" id="ARBA00022777"/>
    </source>
</evidence>
<dbReference type="InterPro" id="IPR036097">
    <property type="entry name" value="HisK_dim/P_sf"/>
</dbReference>
<evidence type="ECO:0000259" key="8">
    <source>
        <dbReference type="PROSITE" id="PS50109"/>
    </source>
</evidence>
<sequence length="415" mass="47962">MKFLTKINRNFFILFGAMLLVISIADYFILDAMFLENAREGMLRNAMIIKHQIENTKELPLFDPLTKVTVIQKPSGKLKSSIKEIDLYNTHEQEMEPYAEYNREVYVNGVYYNIQLRQKMLEKDDLILSIGTTLFLLLLITFSVSFFVNRKMNKTIWKGFENNLHEIEGFNLARKTPIHLEATNIDEFDRLNEIIYGLTKKIQTDYSSLKEFTENASHELQTPLSIVLFNLEELLQQPLNEEDFKKVVTSINALKKLSHLNQSLLLLAKIENNQFAATEDIDLLEIIERKLKEFEPLIHAKKIAVEWKEKTSCYWQINPYLAEILISNLLSNALNHNTPKGSISIRITKHELAICNTGVKSPLNDETIFNRFVKGDSKSHGLGLAIVKQICETHNATIHYEQGENHCFKLTLPIE</sequence>
<keyword evidence="7" id="KW-0812">Transmembrane</keyword>
<feature type="transmembrane region" description="Helical" evidence="7">
    <location>
        <begin position="12"/>
        <end position="30"/>
    </location>
</feature>
<dbReference type="SMART" id="SM00387">
    <property type="entry name" value="HATPase_c"/>
    <property type="match status" value="1"/>
</dbReference>
<evidence type="ECO:0000256" key="7">
    <source>
        <dbReference type="SAM" id="Phobius"/>
    </source>
</evidence>
<dbReference type="AlphaFoldDB" id="A0A7W5DRE7"/>
<dbReference type="RefSeq" id="WP_183413327.1">
    <property type="nucleotide sequence ID" value="NZ_JACHYB010000001.1"/>
</dbReference>
<dbReference type="Gene3D" id="3.30.565.10">
    <property type="entry name" value="Histidine kinase-like ATPase, C-terminal domain"/>
    <property type="match status" value="1"/>
</dbReference>
<dbReference type="PROSITE" id="PS50109">
    <property type="entry name" value="HIS_KIN"/>
    <property type="match status" value="1"/>
</dbReference>
<keyword evidence="5 9" id="KW-0418">Kinase</keyword>
<accession>A0A7W5DRE7</accession>
<dbReference type="PANTHER" id="PTHR45453">
    <property type="entry name" value="PHOSPHATE REGULON SENSOR PROTEIN PHOR"/>
    <property type="match status" value="1"/>
</dbReference>
<comment type="caution">
    <text evidence="9">The sequence shown here is derived from an EMBL/GenBank/DDBJ whole genome shotgun (WGS) entry which is preliminary data.</text>
</comment>
<keyword evidence="6" id="KW-0902">Two-component regulatory system</keyword>
<proteinExistence type="predicted"/>
<evidence type="ECO:0000313" key="9">
    <source>
        <dbReference type="EMBL" id="MBB3187576.1"/>
    </source>
</evidence>
<evidence type="ECO:0000256" key="2">
    <source>
        <dbReference type="ARBA" id="ARBA00012438"/>
    </source>
</evidence>
<dbReference type="GO" id="GO:0016036">
    <property type="term" value="P:cellular response to phosphate starvation"/>
    <property type="evidence" value="ECO:0007669"/>
    <property type="project" value="TreeGrafter"/>
</dbReference>
<dbReference type="EC" id="2.7.13.3" evidence="2"/>
<name>A0A7W5DRE7_9PORP</name>
<keyword evidence="7" id="KW-0472">Membrane</keyword>
<keyword evidence="4" id="KW-0808">Transferase</keyword>
<feature type="transmembrane region" description="Helical" evidence="7">
    <location>
        <begin position="126"/>
        <end position="148"/>
    </location>
</feature>
<dbReference type="GO" id="GO:0004721">
    <property type="term" value="F:phosphoprotein phosphatase activity"/>
    <property type="evidence" value="ECO:0007669"/>
    <property type="project" value="TreeGrafter"/>
</dbReference>
<dbReference type="SUPFAM" id="SSF47384">
    <property type="entry name" value="Homodimeric domain of signal transducing histidine kinase"/>
    <property type="match status" value="1"/>
</dbReference>
<dbReference type="InterPro" id="IPR050351">
    <property type="entry name" value="BphY/WalK/GraS-like"/>
</dbReference>
<keyword evidence="3" id="KW-0597">Phosphoprotein</keyword>
<evidence type="ECO:0000256" key="4">
    <source>
        <dbReference type="ARBA" id="ARBA00022679"/>
    </source>
</evidence>
<dbReference type="SMART" id="SM00388">
    <property type="entry name" value="HisKA"/>
    <property type="match status" value="1"/>
</dbReference>
<dbReference type="InterPro" id="IPR005467">
    <property type="entry name" value="His_kinase_dom"/>
</dbReference>
<dbReference type="Pfam" id="PF02518">
    <property type="entry name" value="HATPase_c"/>
    <property type="match status" value="1"/>
</dbReference>
<gene>
    <name evidence="9" type="ORF">FHX64_001739</name>
</gene>
<dbReference type="InterPro" id="IPR003661">
    <property type="entry name" value="HisK_dim/P_dom"/>
</dbReference>
<comment type="catalytic activity">
    <reaction evidence="1">
        <text>ATP + protein L-histidine = ADP + protein N-phospho-L-histidine.</text>
        <dbReference type="EC" id="2.7.13.3"/>
    </reaction>
</comment>
<dbReference type="CDD" id="cd00082">
    <property type="entry name" value="HisKA"/>
    <property type="match status" value="1"/>
</dbReference>
<protein>
    <recommendedName>
        <fullName evidence="2">histidine kinase</fullName>
        <ecNumber evidence="2">2.7.13.3</ecNumber>
    </recommendedName>
</protein>
<dbReference type="Pfam" id="PF00512">
    <property type="entry name" value="HisKA"/>
    <property type="match status" value="1"/>
</dbReference>
<keyword evidence="10" id="KW-1185">Reference proteome</keyword>
<evidence type="ECO:0000256" key="1">
    <source>
        <dbReference type="ARBA" id="ARBA00000085"/>
    </source>
</evidence>
<evidence type="ECO:0000256" key="3">
    <source>
        <dbReference type="ARBA" id="ARBA00022553"/>
    </source>
</evidence>
<dbReference type="PANTHER" id="PTHR45453:SF1">
    <property type="entry name" value="PHOSPHATE REGULON SENSOR PROTEIN PHOR"/>
    <property type="match status" value="1"/>
</dbReference>
<evidence type="ECO:0000313" key="10">
    <source>
        <dbReference type="Proteomes" id="UP000544222"/>
    </source>
</evidence>
<dbReference type="EMBL" id="JACHYB010000001">
    <property type="protein sequence ID" value="MBB3187576.1"/>
    <property type="molecule type" value="Genomic_DNA"/>
</dbReference>
<organism evidence="9 10">
    <name type="scientific">Microbacter margulisiae</name>
    <dbReference type="NCBI Taxonomy" id="1350067"/>
    <lineage>
        <taxon>Bacteria</taxon>
        <taxon>Pseudomonadati</taxon>
        <taxon>Bacteroidota</taxon>
        <taxon>Bacteroidia</taxon>
        <taxon>Bacteroidales</taxon>
        <taxon>Porphyromonadaceae</taxon>
        <taxon>Microbacter</taxon>
    </lineage>
</organism>
<reference evidence="9 10" key="1">
    <citation type="submission" date="2020-08" db="EMBL/GenBank/DDBJ databases">
        <title>Genomic Encyclopedia of Type Strains, Phase IV (KMG-IV): sequencing the most valuable type-strain genomes for metagenomic binning, comparative biology and taxonomic classification.</title>
        <authorList>
            <person name="Goeker M."/>
        </authorList>
    </citation>
    <scope>NUCLEOTIDE SEQUENCE [LARGE SCALE GENOMIC DNA]</scope>
    <source>
        <strain evidence="9 10">DSM 27471</strain>
    </source>
</reference>
<keyword evidence="7" id="KW-1133">Transmembrane helix</keyword>
<dbReference type="SUPFAM" id="SSF55874">
    <property type="entry name" value="ATPase domain of HSP90 chaperone/DNA topoisomerase II/histidine kinase"/>
    <property type="match status" value="1"/>
</dbReference>
<dbReference type="Proteomes" id="UP000544222">
    <property type="component" value="Unassembled WGS sequence"/>
</dbReference>
<dbReference type="GO" id="GO:0005886">
    <property type="term" value="C:plasma membrane"/>
    <property type="evidence" value="ECO:0007669"/>
    <property type="project" value="TreeGrafter"/>
</dbReference>
<dbReference type="InterPro" id="IPR036890">
    <property type="entry name" value="HATPase_C_sf"/>
</dbReference>
<evidence type="ECO:0000256" key="6">
    <source>
        <dbReference type="ARBA" id="ARBA00023012"/>
    </source>
</evidence>
<dbReference type="GO" id="GO:0000155">
    <property type="term" value="F:phosphorelay sensor kinase activity"/>
    <property type="evidence" value="ECO:0007669"/>
    <property type="project" value="InterPro"/>
</dbReference>
<feature type="domain" description="Histidine kinase" evidence="8">
    <location>
        <begin position="215"/>
        <end position="415"/>
    </location>
</feature>
<dbReference type="Gene3D" id="1.10.287.130">
    <property type="match status" value="1"/>
</dbReference>
<dbReference type="InterPro" id="IPR003594">
    <property type="entry name" value="HATPase_dom"/>
</dbReference>